<evidence type="ECO:0000256" key="5">
    <source>
        <dbReference type="ARBA" id="ARBA00022801"/>
    </source>
</evidence>
<comment type="caution">
    <text evidence="8">The sequence shown here is derived from an EMBL/GenBank/DDBJ whole genome shotgun (WGS) entry which is preliminary data.</text>
</comment>
<accession>A0A9Q3CLQ0</accession>
<evidence type="ECO:0000256" key="1">
    <source>
        <dbReference type="ARBA" id="ARBA00022679"/>
    </source>
</evidence>
<protein>
    <recommendedName>
        <fullName evidence="7">Reverse transcriptase RNase H-like domain-containing protein</fullName>
    </recommendedName>
</protein>
<evidence type="ECO:0000259" key="7">
    <source>
        <dbReference type="Pfam" id="PF17917"/>
    </source>
</evidence>
<dbReference type="SUPFAM" id="SSF56672">
    <property type="entry name" value="DNA/RNA polymerases"/>
    <property type="match status" value="1"/>
</dbReference>
<dbReference type="GO" id="GO:0016787">
    <property type="term" value="F:hydrolase activity"/>
    <property type="evidence" value="ECO:0007669"/>
    <property type="project" value="UniProtKB-KW"/>
</dbReference>
<keyword evidence="2" id="KW-0548">Nucleotidyltransferase</keyword>
<keyword evidence="1" id="KW-0808">Transferase</keyword>
<proteinExistence type="predicted"/>
<feature type="domain" description="Reverse transcriptase RNase H-like" evidence="7">
    <location>
        <begin position="21"/>
        <end position="97"/>
    </location>
</feature>
<evidence type="ECO:0000313" key="9">
    <source>
        <dbReference type="Proteomes" id="UP000765509"/>
    </source>
</evidence>
<keyword evidence="5" id="KW-0378">Hydrolase</keyword>
<evidence type="ECO:0000256" key="2">
    <source>
        <dbReference type="ARBA" id="ARBA00022695"/>
    </source>
</evidence>
<keyword evidence="9" id="KW-1185">Reference proteome</keyword>
<dbReference type="InterPro" id="IPR043502">
    <property type="entry name" value="DNA/RNA_pol_sf"/>
</dbReference>
<dbReference type="GO" id="GO:0003964">
    <property type="term" value="F:RNA-directed DNA polymerase activity"/>
    <property type="evidence" value="ECO:0007669"/>
    <property type="project" value="UniProtKB-KW"/>
</dbReference>
<sequence length="104" mass="12069">MQHVANWSSPSPEDVLDFEPREGVICYISRQLKNQEVSYGATQNECLCLVWAPEKLHYYLKGAVFEVYTGCTALRPLLNMKTTNRPMLRWQIAIQEYRGNMTII</sequence>
<dbReference type="OrthoDB" id="3245114at2759"/>
<dbReference type="AlphaFoldDB" id="A0A9Q3CLQ0"/>
<reference evidence="8" key="1">
    <citation type="submission" date="2021-03" db="EMBL/GenBank/DDBJ databases">
        <title>Draft genome sequence of rust myrtle Austropuccinia psidii MF-1, a brazilian biotype.</title>
        <authorList>
            <person name="Quecine M.C."/>
            <person name="Pachon D.M.R."/>
            <person name="Bonatelli M.L."/>
            <person name="Correr F.H."/>
            <person name="Franceschini L.M."/>
            <person name="Leite T.F."/>
            <person name="Margarido G.R.A."/>
            <person name="Almeida C.A."/>
            <person name="Ferrarezi J.A."/>
            <person name="Labate C.A."/>
        </authorList>
    </citation>
    <scope>NUCLEOTIDE SEQUENCE</scope>
    <source>
        <strain evidence="8">MF-1</strain>
    </source>
</reference>
<keyword evidence="4" id="KW-0255">Endonuclease</keyword>
<evidence type="ECO:0000256" key="4">
    <source>
        <dbReference type="ARBA" id="ARBA00022759"/>
    </source>
</evidence>
<evidence type="ECO:0000256" key="3">
    <source>
        <dbReference type="ARBA" id="ARBA00022722"/>
    </source>
</evidence>
<dbReference type="InterPro" id="IPR041373">
    <property type="entry name" value="RT_RNaseH"/>
</dbReference>
<evidence type="ECO:0000256" key="6">
    <source>
        <dbReference type="ARBA" id="ARBA00022918"/>
    </source>
</evidence>
<name>A0A9Q3CLQ0_9BASI</name>
<organism evidence="8 9">
    <name type="scientific">Austropuccinia psidii MF-1</name>
    <dbReference type="NCBI Taxonomy" id="1389203"/>
    <lineage>
        <taxon>Eukaryota</taxon>
        <taxon>Fungi</taxon>
        <taxon>Dikarya</taxon>
        <taxon>Basidiomycota</taxon>
        <taxon>Pucciniomycotina</taxon>
        <taxon>Pucciniomycetes</taxon>
        <taxon>Pucciniales</taxon>
        <taxon>Sphaerophragmiaceae</taxon>
        <taxon>Austropuccinia</taxon>
    </lineage>
</organism>
<dbReference type="Proteomes" id="UP000765509">
    <property type="component" value="Unassembled WGS sequence"/>
</dbReference>
<gene>
    <name evidence="8" type="ORF">O181_027111</name>
</gene>
<dbReference type="GO" id="GO:0004519">
    <property type="term" value="F:endonuclease activity"/>
    <property type="evidence" value="ECO:0007669"/>
    <property type="project" value="UniProtKB-KW"/>
</dbReference>
<keyword evidence="6" id="KW-0695">RNA-directed DNA polymerase</keyword>
<keyword evidence="3" id="KW-0540">Nuclease</keyword>
<evidence type="ECO:0000313" key="8">
    <source>
        <dbReference type="EMBL" id="MBW0487396.1"/>
    </source>
</evidence>
<dbReference type="Pfam" id="PF17917">
    <property type="entry name" value="RT_RNaseH"/>
    <property type="match status" value="1"/>
</dbReference>
<dbReference type="EMBL" id="AVOT02009120">
    <property type="protein sequence ID" value="MBW0487396.1"/>
    <property type="molecule type" value="Genomic_DNA"/>
</dbReference>